<protein>
    <submittedName>
        <fullName evidence="3">Uncharacterized protein</fullName>
    </submittedName>
</protein>
<dbReference type="Proteomes" id="UP001432190">
    <property type="component" value="Chromosome"/>
</dbReference>
<feature type="transmembrane region" description="Helical" evidence="2">
    <location>
        <begin position="176"/>
        <end position="196"/>
    </location>
</feature>
<feature type="transmembrane region" description="Helical" evidence="2">
    <location>
        <begin position="516"/>
        <end position="539"/>
    </location>
</feature>
<evidence type="ECO:0000313" key="4">
    <source>
        <dbReference type="Proteomes" id="UP001432190"/>
    </source>
</evidence>
<evidence type="ECO:0000256" key="1">
    <source>
        <dbReference type="SAM" id="MobiDB-lite"/>
    </source>
</evidence>
<name>A0ABZ1S2Y7_9ACTN</name>
<feature type="transmembrane region" description="Helical" evidence="2">
    <location>
        <begin position="490"/>
        <end position="509"/>
    </location>
</feature>
<reference evidence="3" key="1">
    <citation type="submission" date="2022-10" db="EMBL/GenBank/DDBJ databases">
        <title>The complete genomes of actinobacterial strains from the NBC collection.</title>
        <authorList>
            <person name="Joergensen T.S."/>
            <person name="Alvarez Arevalo M."/>
            <person name="Sterndorff E.B."/>
            <person name="Faurdal D."/>
            <person name="Vuksanovic O."/>
            <person name="Mourched A.-S."/>
            <person name="Charusanti P."/>
            <person name="Shaw S."/>
            <person name="Blin K."/>
            <person name="Weber T."/>
        </authorList>
    </citation>
    <scope>NUCLEOTIDE SEQUENCE</scope>
    <source>
        <strain evidence="3">NBC_00256</strain>
    </source>
</reference>
<keyword evidence="2" id="KW-0472">Membrane</keyword>
<proteinExistence type="predicted"/>
<sequence>MTGKAAAADKPATDGPDAGIPARNNTTAVGEPAEAGGTTADRNAGENGGTSTDSTVAEAGGTTAARKPHDSGETTPGRKPDVIAGTSADGEAAQTDGKSGSTDERTGDDKATETGKTTDGTVADTDKTATDGKPGGTDETSTDGEATADPWAAFGPAPEPVPGRVRRVGRAVGRSLVHEWTLAALGSLALAVLMTWPTLRYPRYTLPQDTWDPSLQSWQMAWSGHILLTNPAQLWQSNSFFPEAWSFAFSDTLLGYAPAGMIGTGPEAAVLRYNIMFVLAHALATFGAYALARQLGSARMGAAVAGVGYAYAPWLLAQAGHLHVLSNGGIPLALAMLARGHGWSLRHGYRPERRHDGWVYAGWLVAAWQLSLGFGIGLPFAYFLGAAVLVAAVTWYVRRWFGGVRRPFGVRLFIADLVGGALFAGVGLLMAIPYFRVTELHPNAERSVGDIALFSPPASGFVTAPAESRIWGGLHEGARAALPWHPEMTLLPGFVLYALAAGGLFFSVWRLRHRLLLLAGVLGTMVLAMGTRFFGGTWTYVPLFEHLPGWNGLRTPGRLMLWVTLLLCLLAAGAVTALTDRVHDLAAQRIPSWPGPWLRLASVLPLLLVTAEGLNTTPHPVAPAQPEAMRVVDGPMLVLPSNQGLDQHVMLWSTTHFQDVVNGGSGFTPRQLDDVRRVTQTFPDQVSVDYLRTLGVRNVVLLRDQIAGTPWEMSVDTPVDSLGITREEIGSAVVYRLWPGDSSSGPQPTPSGQPTDLPTSLPTGLPTSLPSGLPTDLPSGLPSGLPTSLPSGLPSGLPTSLPTQAAGALGSTEAAGALGSAGGR</sequence>
<gene>
    <name evidence="3" type="ORF">OG994_24895</name>
</gene>
<keyword evidence="2" id="KW-0812">Transmembrane</keyword>
<feature type="compositionally biased region" description="Basic and acidic residues" evidence="1">
    <location>
        <begin position="67"/>
        <end position="81"/>
    </location>
</feature>
<organism evidence="3 4">
    <name type="scientific">Micromonospora globbae</name>
    <dbReference type="NCBI Taxonomy" id="1894969"/>
    <lineage>
        <taxon>Bacteria</taxon>
        <taxon>Bacillati</taxon>
        <taxon>Actinomycetota</taxon>
        <taxon>Actinomycetes</taxon>
        <taxon>Micromonosporales</taxon>
        <taxon>Micromonosporaceae</taxon>
        <taxon>Micromonospora</taxon>
    </lineage>
</organism>
<feature type="transmembrane region" description="Helical" evidence="2">
    <location>
        <begin position="271"/>
        <end position="291"/>
    </location>
</feature>
<feature type="region of interest" description="Disordered" evidence="1">
    <location>
        <begin position="1"/>
        <end position="160"/>
    </location>
</feature>
<feature type="transmembrane region" description="Helical" evidence="2">
    <location>
        <begin position="298"/>
        <end position="316"/>
    </location>
</feature>
<evidence type="ECO:0000313" key="3">
    <source>
        <dbReference type="EMBL" id="WUP48791.1"/>
    </source>
</evidence>
<keyword evidence="2" id="KW-1133">Transmembrane helix</keyword>
<feature type="compositionally biased region" description="Polar residues" evidence="1">
    <location>
        <begin position="757"/>
        <end position="770"/>
    </location>
</feature>
<dbReference type="EMBL" id="CP108084">
    <property type="protein sequence ID" value="WUP48791.1"/>
    <property type="molecule type" value="Genomic_DNA"/>
</dbReference>
<keyword evidence="4" id="KW-1185">Reference proteome</keyword>
<feature type="region of interest" description="Disordered" evidence="1">
    <location>
        <begin position="738"/>
        <end position="808"/>
    </location>
</feature>
<feature type="compositionally biased region" description="Basic and acidic residues" evidence="1">
    <location>
        <begin position="101"/>
        <end position="113"/>
    </location>
</feature>
<feature type="transmembrane region" description="Helical" evidence="2">
    <location>
        <begin position="380"/>
        <end position="397"/>
    </location>
</feature>
<accession>A0ABZ1S2Y7</accession>
<feature type="transmembrane region" description="Helical" evidence="2">
    <location>
        <begin position="559"/>
        <end position="579"/>
    </location>
</feature>
<evidence type="ECO:0000256" key="2">
    <source>
        <dbReference type="SAM" id="Phobius"/>
    </source>
</evidence>
<feature type="compositionally biased region" description="Low complexity" evidence="1">
    <location>
        <begin position="739"/>
        <end position="756"/>
    </location>
</feature>
<feature type="transmembrane region" description="Helical" evidence="2">
    <location>
        <begin position="409"/>
        <end position="435"/>
    </location>
</feature>